<dbReference type="EMBL" id="JACHHG010000022">
    <property type="protein sequence ID" value="MBB6100139.1"/>
    <property type="molecule type" value="Genomic_DNA"/>
</dbReference>
<keyword evidence="1" id="KW-0732">Signal</keyword>
<dbReference type="RefSeq" id="WP_183988875.1">
    <property type="nucleotide sequence ID" value="NZ_JACHHG010000022.1"/>
</dbReference>
<accession>A0A841I7F0</accession>
<organism evidence="2 3">
    <name type="scientific">Deinobacterium chartae</name>
    <dbReference type="NCBI Taxonomy" id="521158"/>
    <lineage>
        <taxon>Bacteria</taxon>
        <taxon>Thermotogati</taxon>
        <taxon>Deinococcota</taxon>
        <taxon>Deinococci</taxon>
        <taxon>Deinococcales</taxon>
        <taxon>Deinococcaceae</taxon>
        <taxon>Deinobacterium</taxon>
    </lineage>
</organism>
<evidence type="ECO:0000313" key="2">
    <source>
        <dbReference type="EMBL" id="MBB6100139.1"/>
    </source>
</evidence>
<comment type="caution">
    <text evidence="2">The sequence shown here is derived from an EMBL/GenBank/DDBJ whole genome shotgun (WGS) entry which is preliminary data.</text>
</comment>
<dbReference type="AlphaFoldDB" id="A0A841I7F0"/>
<reference evidence="2 3" key="1">
    <citation type="submission" date="2020-08" db="EMBL/GenBank/DDBJ databases">
        <title>Genomic Encyclopedia of Type Strains, Phase IV (KMG-IV): sequencing the most valuable type-strain genomes for metagenomic binning, comparative biology and taxonomic classification.</title>
        <authorList>
            <person name="Goeker M."/>
        </authorList>
    </citation>
    <scope>NUCLEOTIDE SEQUENCE [LARGE SCALE GENOMIC DNA]</scope>
    <source>
        <strain evidence="2 3">DSM 21458</strain>
    </source>
</reference>
<dbReference type="Proteomes" id="UP000569951">
    <property type="component" value="Unassembled WGS sequence"/>
</dbReference>
<feature type="signal peptide" evidence="1">
    <location>
        <begin position="1"/>
        <end position="24"/>
    </location>
</feature>
<feature type="chain" id="PRO_5032434105" description="DUF4397 domain-containing protein" evidence="1">
    <location>
        <begin position="25"/>
        <end position="129"/>
    </location>
</feature>
<proteinExistence type="predicted"/>
<evidence type="ECO:0008006" key="4">
    <source>
        <dbReference type="Google" id="ProtNLM"/>
    </source>
</evidence>
<keyword evidence="3" id="KW-1185">Reference proteome</keyword>
<name>A0A841I7F0_9DEIO</name>
<gene>
    <name evidence="2" type="ORF">HNR42_003605</name>
</gene>
<sequence>MNAFRKLLGATALSLTLPLPIASAQSHPAAAEVYFTSGTGSVGVVNVYIDGRLAFENIFPSDASRFSVALAPGSHEVVVTPNYRALGNGDLYRTTITVPSSGSYTLRLDNATNADSADIGLVLDLGTVH</sequence>
<evidence type="ECO:0000313" key="3">
    <source>
        <dbReference type="Proteomes" id="UP000569951"/>
    </source>
</evidence>
<evidence type="ECO:0000256" key="1">
    <source>
        <dbReference type="SAM" id="SignalP"/>
    </source>
</evidence>
<protein>
    <recommendedName>
        <fullName evidence="4">DUF4397 domain-containing protein</fullName>
    </recommendedName>
</protein>